<keyword evidence="2" id="KW-1185">Reference proteome</keyword>
<dbReference type="HOGENOM" id="CLU_1451363_0_0_2"/>
<dbReference type="Proteomes" id="UP000000758">
    <property type="component" value="Chromosome"/>
</dbReference>
<protein>
    <submittedName>
        <fullName evidence="1">Uncharacterized protein</fullName>
    </submittedName>
</protein>
<organism evidence="1 2">
    <name type="scientific">Cenarchaeum symbiosum (strain A)</name>
    <dbReference type="NCBI Taxonomy" id="414004"/>
    <lineage>
        <taxon>Archaea</taxon>
        <taxon>Nitrososphaerota</taxon>
        <taxon>Candidatus Cenarchaeales</taxon>
        <taxon>Candidatus Cenarchaeaceae</taxon>
        <taxon>Candidatus Cenarchaeum</taxon>
    </lineage>
</organism>
<gene>
    <name evidence="1" type="ordered locus">CENSYa_1084</name>
</gene>
<reference evidence="1 2" key="1">
    <citation type="journal article" date="2006" name="Proc. Natl. Acad. Sci. U.S.A.">
        <title>Genomic analysis of the uncultivated marine crenarchaeote Cenarchaeum symbiosum.</title>
        <authorList>
            <person name="Hallam S.J."/>
            <person name="Konstantinidis K.T."/>
            <person name="Putnam N."/>
            <person name="Schleper C."/>
            <person name="Watanabe Y."/>
            <person name="Sugahara J."/>
            <person name="Preston C."/>
            <person name="de la Torre J."/>
            <person name="Richardson P.M."/>
            <person name="DeLong E.F."/>
        </authorList>
    </citation>
    <scope>NUCLEOTIDE SEQUENCE [LARGE SCALE GENOMIC DNA]</scope>
    <source>
        <strain evidence="2">A</strain>
    </source>
</reference>
<dbReference type="EMBL" id="DP000238">
    <property type="protein sequence ID" value="ABK77713.1"/>
    <property type="molecule type" value="Genomic_DNA"/>
</dbReference>
<dbReference type="STRING" id="414004.CENSYa_1084"/>
<evidence type="ECO:0000313" key="1">
    <source>
        <dbReference type="EMBL" id="ABK77713.1"/>
    </source>
</evidence>
<proteinExistence type="predicted"/>
<dbReference type="AlphaFoldDB" id="A0RWJ6"/>
<dbReference type="EnsemblBacteria" id="ABK77713">
    <property type="protein sequence ID" value="ABK77713"/>
    <property type="gene ID" value="CENSYa_1084"/>
</dbReference>
<evidence type="ECO:0000313" key="2">
    <source>
        <dbReference type="Proteomes" id="UP000000758"/>
    </source>
</evidence>
<dbReference type="KEGG" id="csy:CENSYa_1084"/>
<accession>A0RWJ6</accession>
<name>A0RWJ6_CENSY</name>
<sequence length="186" mass="20777">MDVDGRVKIASFDDDISKIPSWGIPISLNHMIKGVLFYPIILPRKLSVERKIIISAGDVLMTPDDTSEIYQLATPDYIAGINNIAVALEDIDDLDKTHADPRIFGVQDSGARITVNVYDNKPCVDGALLKNDERGTLCPLVEGDNKDKAVARYIPFIDNETKENHIMREYNKTQFSTPCTRVVELL</sequence>